<evidence type="ECO:0000313" key="2">
    <source>
        <dbReference type="Proteomes" id="UP001154282"/>
    </source>
</evidence>
<protein>
    <submittedName>
        <fullName evidence="1">Uncharacterized protein</fullName>
    </submittedName>
</protein>
<dbReference type="Proteomes" id="UP001154282">
    <property type="component" value="Unassembled WGS sequence"/>
</dbReference>
<feature type="non-terminal residue" evidence="1">
    <location>
        <position position="113"/>
    </location>
</feature>
<evidence type="ECO:0000313" key="1">
    <source>
        <dbReference type="EMBL" id="CAI0444234.1"/>
    </source>
</evidence>
<accession>A0AAV0MBV4</accession>
<name>A0AAV0MBV4_9ROSI</name>
<organism evidence="1 2">
    <name type="scientific">Linum tenue</name>
    <dbReference type="NCBI Taxonomy" id="586396"/>
    <lineage>
        <taxon>Eukaryota</taxon>
        <taxon>Viridiplantae</taxon>
        <taxon>Streptophyta</taxon>
        <taxon>Embryophyta</taxon>
        <taxon>Tracheophyta</taxon>
        <taxon>Spermatophyta</taxon>
        <taxon>Magnoliopsida</taxon>
        <taxon>eudicotyledons</taxon>
        <taxon>Gunneridae</taxon>
        <taxon>Pentapetalae</taxon>
        <taxon>rosids</taxon>
        <taxon>fabids</taxon>
        <taxon>Malpighiales</taxon>
        <taxon>Linaceae</taxon>
        <taxon>Linum</taxon>
    </lineage>
</organism>
<dbReference type="EMBL" id="CAMGYJ010000007">
    <property type="protein sequence ID" value="CAI0444234.1"/>
    <property type="molecule type" value="Genomic_DNA"/>
</dbReference>
<sequence>MTRSQSGDLLSLDEEIERTGRNLKRTLKARLAAEEVLAQLHINQEENMGDPQNNDVVIPEEHTMGYYRTARAANMRSPIQHPQVPSNNFEVSIYVITMLRNSVVFRGNEGECP</sequence>
<gene>
    <name evidence="1" type="ORF">LITE_LOCUS28028</name>
</gene>
<comment type="caution">
    <text evidence="1">The sequence shown here is derived from an EMBL/GenBank/DDBJ whole genome shotgun (WGS) entry which is preliminary data.</text>
</comment>
<keyword evidence="2" id="KW-1185">Reference proteome</keyword>
<proteinExistence type="predicted"/>
<dbReference type="AlphaFoldDB" id="A0AAV0MBV4"/>
<reference evidence="1" key="1">
    <citation type="submission" date="2022-08" db="EMBL/GenBank/DDBJ databases">
        <authorList>
            <person name="Gutierrez-Valencia J."/>
        </authorList>
    </citation>
    <scope>NUCLEOTIDE SEQUENCE</scope>
</reference>